<comment type="caution">
    <text evidence="4">The sequence shown here is derived from an EMBL/GenBank/DDBJ whole genome shotgun (WGS) entry which is preliminary data.</text>
</comment>
<feature type="transmembrane region" description="Helical" evidence="2">
    <location>
        <begin position="32"/>
        <end position="52"/>
    </location>
</feature>
<evidence type="ECO:0000313" key="4">
    <source>
        <dbReference type="EMBL" id="MBE5038657.1"/>
    </source>
</evidence>
<feature type="domain" description="Sensor histidine kinase NatK-like C-terminal" evidence="3">
    <location>
        <begin position="315"/>
        <end position="419"/>
    </location>
</feature>
<feature type="transmembrane region" description="Helical" evidence="2">
    <location>
        <begin position="64"/>
        <end position="87"/>
    </location>
</feature>
<dbReference type="InterPro" id="IPR032834">
    <property type="entry name" value="NatK-like_C"/>
</dbReference>
<sequence>MGELIAGGLLEGLFYWQAAMCFIDPLRHRGKYAIRAVAGIAACVLAALLLSPLGQDMWAMPRRILMWVVLTFLAGSCAKLSALGAAYCAVLSTVAAQCVHELWMAVQGIVLEEGTLPWRQFWWVEVLFGTLVYLLVRFTAARWMPNNGRYDPSAMQLISAGLLALLFSLLFELLSQGLMVTAWQDNIVLPAVLGQFYCLTVLYLQNELFKKAAIQKELNTLNLLLDQQKRQYANARRSVQLINRRCHALKMEMAALRKAGGAPDTELEQAIDNYDGMIRTGNEVLNTVLTEKGLLCEERGIRLTCVADGTALDFLEAADLYGLFSITLDNAIEEVSAFADSDRRLVEVLVCRRQDFVVVNVSNPVYGKLTIEDGLPRARRATLLQGFGFKGVRRIVRRYDGMLNVDVNDGVLTVRVVIPVGETTL</sequence>
<feature type="transmembrane region" description="Helical" evidence="2">
    <location>
        <begin position="187"/>
        <end position="204"/>
    </location>
</feature>
<evidence type="ECO:0000313" key="5">
    <source>
        <dbReference type="Proteomes" id="UP000768567"/>
    </source>
</evidence>
<dbReference type="RefSeq" id="WP_193503051.1">
    <property type="nucleotide sequence ID" value="NZ_JADCKC010000004.1"/>
</dbReference>
<protein>
    <submittedName>
        <fullName evidence="4">Sensor histidine kinase</fullName>
    </submittedName>
</protein>
<evidence type="ECO:0000256" key="2">
    <source>
        <dbReference type="SAM" id="Phobius"/>
    </source>
</evidence>
<dbReference type="CDD" id="cd16935">
    <property type="entry name" value="HATPase_AgrC-ComD-like"/>
    <property type="match status" value="1"/>
</dbReference>
<gene>
    <name evidence="4" type="ORF">INF35_12745</name>
</gene>
<dbReference type="Pfam" id="PF14501">
    <property type="entry name" value="HATPase_c_5"/>
    <property type="match status" value="1"/>
</dbReference>
<dbReference type="Gene3D" id="3.30.565.10">
    <property type="entry name" value="Histidine kinase-like ATPase, C-terminal domain"/>
    <property type="match status" value="1"/>
</dbReference>
<dbReference type="SUPFAM" id="SSF55874">
    <property type="entry name" value="ATPase domain of HSP90 chaperone/DNA topoisomerase II/histidine kinase"/>
    <property type="match status" value="1"/>
</dbReference>
<name>A0ABR9R674_9FIRM</name>
<proteinExistence type="predicted"/>
<keyword evidence="2" id="KW-0472">Membrane</keyword>
<feature type="transmembrane region" description="Helical" evidence="2">
    <location>
        <begin position="120"/>
        <end position="136"/>
    </location>
</feature>
<dbReference type="Proteomes" id="UP000768567">
    <property type="component" value="Unassembled WGS sequence"/>
</dbReference>
<keyword evidence="4" id="KW-0808">Transferase</keyword>
<accession>A0ABR9R674</accession>
<keyword evidence="2" id="KW-0812">Transmembrane</keyword>
<keyword evidence="1" id="KW-0175">Coiled coil</keyword>
<keyword evidence="2" id="KW-1133">Transmembrane helix</keyword>
<dbReference type="GO" id="GO:0016301">
    <property type="term" value="F:kinase activity"/>
    <property type="evidence" value="ECO:0007669"/>
    <property type="project" value="UniProtKB-KW"/>
</dbReference>
<evidence type="ECO:0000259" key="3">
    <source>
        <dbReference type="Pfam" id="PF14501"/>
    </source>
</evidence>
<keyword evidence="4" id="KW-0418">Kinase</keyword>
<dbReference type="EMBL" id="JADCKC010000004">
    <property type="protein sequence ID" value="MBE5038657.1"/>
    <property type="molecule type" value="Genomic_DNA"/>
</dbReference>
<organism evidence="4 5">
    <name type="scientific">Gemmiger gallinarum</name>
    <dbReference type="NCBI Taxonomy" id="2779354"/>
    <lineage>
        <taxon>Bacteria</taxon>
        <taxon>Bacillati</taxon>
        <taxon>Bacillota</taxon>
        <taxon>Clostridia</taxon>
        <taxon>Eubacteriales</taxon>
        <taxon>Gemmiger</taxon>
    </lineage>
</organism>
<feature type="transmembrane region" description="Helical" evidence="2">
    <location>
        <begin position="157"/>
        <end position="175"/>
    </location>
</feature>
<dbReference type="InterPro" id="IPR036890">
    <property type="entry name" value="HATPase_C_sf"/>
</dbReference>
<evidence type="ECO:0000256" key="1">
    <source>
        <dbReference type="SAM" id="Coils"/>
    </source>
</evidence>
<reference evidence="4 5" key="1">
    <citation type="submission" date="2020-10" db="EMBL/GenBank/DDBJ databases">
        <title>ChiBAC.</title>
        <authorList>
            <person name="Zenner C."/>
            <person name="Hitch T.C.A."/>
            <person name="Clavel T."/>
        </authorList>
    </citation>
    <scope>NUCLEOTIDE SEQUENCE [LARGE SCALE GENOMIC DNA]</scope>
    <source>
        <strain evidence="4 5">DSM 109015</strain>
    </source>
</reference>
<keyword evidence="5" id="KW-1185">Reference proteome</keyword>
<feature type="coiled-coil region" evidence="1">
    <location>
        <begin position="211"/>
        <end position="245"/>
    </location>
</feature>